<reference evidence="2" key="1">
    <citation type="journal article" date="2019" name="Int. J. Syst. Evol. Microbiol.">
        <title>The Global Catalogue of Microorganisms (GCM) 10K type strain sequencing project: providing services to taxonomists for standard genome sequencing and annotation.</title>
        <authorList>
            <consortium name="The Broad Institute Genomics Platform"/>
            <consortium name="The Broad Institute Genome Sequencing Center for Infectious Disease"/>
            <person name="Wu L."/>
            <person name="Ma J."/>
        </authorList>
    </citation>
    <scope>NUCLEOTIDE SEQUENCE [LARGE SCALE GENOMIC DNA]</scope>
    <source>
        <strain evidence="2">CCUG 54520</strain>
    </source>
</reference>
<sequence length="115" mass="12318">MESGFDAALAAFQEIAATTAECGVLTVSSCGHPALLDRGVIIAWLGAEWMAFRLHRGTAARAGALALPLSEQCLPPKSAVLRGDWVSVHVADSVHWYRFTEQAREQIREDAALAG</sequence>
<protein>
    <recommendedName>
        <fullName evidence="3">Pyridoxamine 5'-phosphate oxidase</fullName>
    </recommendedName>
</protein>
<keyword evidence="2" id="KW-1185">Reference proteome</keyword>
<dbReference type="EMBL" id="JBHSFO010000008">
    <property type="protein sequence ID" value="MFC4604927.1"/>
    <property type="molecule type" value="Genomic_DNA"/>
</dbReference>
<name>A0ABV9FWH1_9NOCA</name>
<comment type="caution">
    <text evidence="1">The sequence shown here is derived from an EMBL/GenBank/DDBJ whole genome shotgun (WGS) entry which is preliminary data.</text>
</comment>
<proteinExistence type="predicted"/>
<evidence type="ECO:0000313" key="1">
    <source>
        <dbReference type="EMBL" id="MFC4604927.1"/>
    </source>
</evidence>
<accession>A0ABV9FWH1</accession>
<gene>
    <name evidence="1" type="ORF">ACFO6S_14610</name>
</gene>
<dbReference type="RefSeq" id="WP_378418118.1">
    <property type="nucleotide sequence ID" value="NZ_JBHSFO010000008.1"/>
</dbReference>
<evidence type="ECO:0008006" key="3">
    <source>
        <dbReference type="Google" id="ProtNLM"/>
    </source>
</evidence>
<organism evidence="1 2">
    <name type="scientific">Rhodococcus kronopolitis</name>
    <dbReference type="NCBI Taxonomy" id="1460226"/>
    <lineage>
        <taxon>Bacteria</taxon>
        <taxon>Bacillati</taxon>
        <taxon>Actinomycetota</taxon>
        <taxon>Actinomycetes</taxon>
        <taxon>Mycobacteriales</taxon>
        <taxon>Nocardiaceae</taxon>
        <taxon>Rhodococcus</taxon>
    </lineage>
</organism>
<evidence type="ECO:0000313" key="2">
    <source>
        <dbReference type="Proteomes" id="UP001595914"/>
    </source>
</evidence>
<dbReference type="Proteomes" id="UP001595914">
    <property type="component" value="Unassembled WGS sequence"/>
</dbReference>